<comment type="catalytic activity">
    <reaction evidence="15">
        <text>11-dehydrocorticosterone + NAD(+) = pregn-4-ene-3,11,20,21-tetraone + NADH + H(+)</text>
        <dbReference type="Rhea" id="RHEA:42020"/>
        <dbReference type="ChEBI" id="CHEBI:15378"/>
        <dbReference type="ChEBI" id="CHEBI:57540"/>
        <dbReference type="ChEBI" id="CHEBI:57945"/>
        <dbReference type="ChEBI" id="CHEBI:78600"/>
        <dbReference type="ChEBI" id="CHEBI:78601"/>
    </reaction>
    <physiologicalReaction direction="left-to-right" evidence="15">
        <dbReference type="Rhea" id="RHEA:42021"/>
    </physiologicalReaction>
</comment>
<name>A0ABD2KGH1_HETSC</name>
<comment type="catalytic activity">
    <reaction evidence="13">
        <text>5alpha-pregnan-20beta-ol-3-one + NAD(+) = 5alpha-pregnane-3,20-dione + NADH + H(+)</text>
        <dbReference type="Rhea" id="RHEA:42008"/>
        <dbReference type="ChEBI" id="CHEBI:15378"/>
        <dbReference type="ChEBI" id="CHEBI:28952"/>
        <dbReference type="ChEBI" id="CHEBI:57540"/>
        <dbReference type="ChEBI" id="CHEBI:57945"/>
        <dbReference type="ChEBI" id="CHEBI:78594"/>
    </reaction>
    <physiologicalReaction direction="left-to-right" evidence="13">
        <dbReference type="Rhea" id="RHEA:42009"/>
    </physiologicalReaction>
</comment>
<evidence type="ECO:0000256" key="2">
    <source>
        <dbReference type="ARBA" id="ARBA00023002"/>
    </source>
</evidence>
<keyword evidence="22" id="KW-1185">Reference proteome</keyword>
<protein>
    <recommendedName>
        <fullName evidence="16">3-hydroxyacyl-CoA dehydrogenase type-2</fullName>
        <ecNumber evidence="3">1.1.1.53</ecNumber>
        <ecNumber evidence="4">1.1.1.62</ecNumber>
    </recommendedName>
    <alternativeName>
        <fullName evidence="18">3-hydroxyacyl-CoA dehydrogenase type II</fullName>
    </alternativeName>
    <alternativeName>
        <fullName evidence="19">Mitochondrial ribonuclease P protein 2</fullName>
    </alternativeName>
    <alternativeName>
        <fullName evidence="17">Type II HADH</fullName>
    </alternativeName>
</protein>
<dbReference type="PRINTS" id="PR00081">
    <property type="entry name" value="GDHRDH"/>
</dbReference>
<sequence length="264" mass="28172">MVSVGLANAQRLVAIVTGGASGLGCATVRRLVAKGFNVSLLDLPMSEGAKVVEELGTTDNVLFSPVDISSDDQVKKAMDATTEKFGGLNVLVNCAGIAFAQRLYNPSSRAQMDLDKIRRLIDVNIFGTINVIRHALPLLIDNVPDENDQRGVIINTSSIAAFEGQMGQTLYSASKGAVASLTVPLARDYSNNGIRVMAIAPGLMDTPLLSSLPPKVKKFLSGTVPFPNRLGKPEEFAALVEHIIDNHYLNGEIIRLDGGIRMNA</sequence>
<evidence type="ECO:0000256" key="11">
    <source>
        <dbReference type="ARBA" id="ARBA00051637"/>
    </source>
</evidence>
<dbReference type="Gene3D" id="3.40.50.720">
    <property type="entry name" value="NAD(P)-binding Rossmann-like Domain"/>
    <property type="match status" value="1"/>
</dbReference>
<comment type="catalytic activity">
    <reaction evidence="7">
        <text>5alpha-androstane-3alpha,17beta-diol + NAD(+) = 17beta-hydroxy-5alpha-androstan-3-one + NADH + H(+)</text>
        <dbReference type="Rhea" id="RHEA:42004"/>
        <dbReference type="ChEBI" id="CHEBI:15378"/>
        <dbReference type="ChEBI" id="CHEBI:16330"/>
        <dbReference type="ChEBI" id="CHEBI:36713"/>
        <dbReference type="ChEBI" id="CHEBI:57540"/>
        <dbReference type="ChEBI" id="CHEBI:57945"/>
        <dbReference type="EC" id="1.1.1.53"/>
    </reaction>
    <physiologicalReaction direction="right-to-left" evidence="7">
        <dbReference type="Rhea" id="RHEA:42006"/>
    </physiologicalReaction>
</comment>
<comment type="catalytic activity">
    <reaction evidence="11">
        <text>3beta,7beta-dihydroxy-5beta-cholan-24-oate + NAD(+) = 3beta-hydroxy-7-oxo-5beta-cholan-24-oate + NADH + H(+)</text>
        <dbReference type="Rhea" id="RHEA:42024"/>
        <dbReference type="ChEBI" id="CHEBI:15378"/>
        <dbReference type="ChEBI" id="CHEBI:57540"/>
        <dbReference type="ChEBI" id="CHEBI:57945"/>
        <dbReference type="ChEBI" id="CHEBI:78602"/>
        <dbReference type="ChEBI" id="CHEBI:78603"/>
    </reaction>
    <physiologicalReaction direction="left-to-right" evidence="11">
        <dbReference type="Rhea" id="RHEA:42025"/>
    </physiologicalReaction>
</comment>
<comment type="catalytic activity">
    <reaction evidence="12">
        <text>ursodeoxycholate + NAD(+) = 7-oxolithocholate + NADH + H(+)</text>
        <dbReference type="Rhea" id="RHEA:42028"/>
        <dbReference type="ChEBI" id="CHEBI:15378"/>
        <dbReference type="ChEBI" id="CHEBI:57540"/>
        <dbReference type="ChEBI" id="CHEBI:57945"/>
        <dbReference type="ChEBI" id="CHEBI:78604"/>
        <dbReference type="ChEBI" id="CHEBI:78605"/>
    </reaction>
    <physiologicalReaction direction="left-to-right" evidence="12">
        <dbReference type="Rhea" id="RHEA:42029"/>
    </physiologicalReaction>
</comment>
<evidence type="ECO:0000256" key="18">
    <source>
        <dbReference type="ARBA" id="ARBA00082293"/>
    </source>
</evidence>
<evidence type="ECO:0000256" key="19">
    <source>
        <dbReference type="ARBA" id="ARBA00082399"/>
    </source>
</evidence>
<evidence type="ECO:0000256" key="4">
    <source>
        <dbReference type="ARBA" id="ARBA00024072"/>
    </source>
</evidence>
<evidence type="ECO:0000256" key="9">
    <source>
        <dbReference type="ARBA" id="ARBA00050927"/>
    </source>
</evidence>
<evidence type="ECO:0000256" key="5">
    <source>
        <dbReference type="ARBA" id="ARBA00049381"/>
    </source>
</evidence>
<proteinExistence type="inferred from homology"/>
<evidence type="ECO:0000256" key="8">
    <source>
        <dbReference type="ARBA" id="ARBA00050435"/>
    </source>
</evidence>
<dbReference type="GO" id="GO:0003857">
    <property type="term" value="F:(3S)-3-hydroxyacyl-CoA dehydrogenase (NAD+) activity"/>
    <property type="evidence" value="ECO:0007669"/>
    <property type="project" value="UniProtKB-EC"/>
</dbReference>
<reference evidence="21 22" key="1">
    <citation type="submission" date="2024-10" db="EMBL/GenBank/DDBJ databases">
        <authorList>
            <person name="Kim D."/>
        </authorList>
    </citation>
    <scope>NUCLEOTIDE SEQUENCE [LARGE SCALE GENOMIC DNA]</scope>
    <source>
        <strain evidence="21">Taebaek</strain>
    </source>
</reference>
<dbReference type="PANTHER" id="PTHR43658">
    <property type="entry name" value="SHORT-CHAIN DEHYDROGENASE/REDUCTASE"/>
    <property type="match status" value="1"/>
</dbReference>
<dbReference type="SUPFAM" id="SSF51735">
    <property type="entry name" value="NAD(P)-binding Rossmann-fold domains"/>
    <property type="match status" value="1"/>
</dbReference>
<dbReference type="GO" id="GO:0004303">
    <property type="term" value="F:estradiol 17-beta-dehydrogenase [NAD(P)+] activity"/>
    <property type="evidence" value="ECO:0007669"/>
    <property type="project" value="UniProtKB-EC"/>
</dbReference>
<evidence type="ECO:0000256" key="1">
    <source>
        <dbReference type="ARBA" id="ARBA00006484"/>
    </source>
</evidence>
<dbReference type="PRINTS" id="PR00080">
    <property type="entry name" value="SDRFAMILY"/>
</dbReference>
<comment type="caution">
    <text evidence="21">The sequence shown here is derived from an EMBL/GenBank/DDBJ whole genome shotgun (WGS) entry which is preliminary data.</text>
</comment>
<evidence type="ECO:0000256" key="20">
    <source>
        <dbReference type="RuleBase" id="RU000363"/>
    </source>
</evidence>
<dbReference type="FunFam" id="3.40.50.720:FF:000215">
    <property type="entry name" value="3-hydroxyacyl-CoA dehydrogenase type-2"/>
    <property type="match status" value="1"/>
</dbReference>
<evidence type="ECO:0000256" key="17">
    <source>
        <dbReference type="ARBA" id="ARBA00079624"/>
    </source>
</evidence>
<dbReference type="PANTHER" id="PTHR43658:SF8">
    <property type="entry name" value="17-BETA-HYDROXYSTEROID DEHYDROGENASE 14-RELATED"/>
    <property type="match status" value="1"/>
</dbReference>
<comment type="catalytic activity">
    <reaction evidence="5">
        <text>17beta-estradiol + NAD(+) = estrone + NADH + H(+)</text>
        <dbReference type="Rhea" id="RHEA:24612"/>
        <dbReference type="ChEBI" id="CHEBI:15378"/>
        <dbReference type="ChEBI" id="CHEBI:16469"/>
        <dbReference type="ChEBI" id="CHEBI:17263"/>
        <dbReference type="ChEBI" id="CHEBI:57540"/>
        <dbReference type="ChEBI" id="CHEBI:57945"/>
        <dbReference type="EC" id="1.1.1.62"/>
    </reaction>
    <physiologicalReaction direction="left-to-right" evidence="5">
        <dbReference type="Rhea" id="RHEA:24613"/>
    </physiologicalReaction>
</comment>
<dbReference type="PROSITE" id="PS00061">
    <property type="entry name" value="ADH_SHORT"/>
    <property type="match status" value="1"/>
</dbReference>
<evidence type="ECO:0000256" key="6">
    <source>
        <dbReference type="ARBA" id="ARBA00050141"/>
    </source>
</evidence>
<dbReference type="InterPro" id="IPR036291">
    <property type="entry name" value="NAD(P)-bd_dom_sf"/>
</dbReference>
<evidence type="ECO:0000313" key="21">
    <source>
        <dbReference type="EMBL" id="KAL3102022.1"/>
    </source>
</evidence>
<dbReference type="Pfam" id="PF00106">
    <property type="entry name" value="adh_short"/>
    <property type="match status" value="1"/>
</dbReference>
<keyword evidence="2" id="KW-0560">Oxidoreductase</keyword>
<dbReference type="EMBL" id="JBICCN010000026">
    <property type="protein sequence ID" value="KAL3102022.1"/>
    <property type="molecule type" value="Genomic_DNA"/>
</dbReference>
<organism evidence="21 22">
    <name type="scientific">Heterodera schachtii</name>
    <name type="common">Sugarbeet cyst nematode worm</name>
    <name type="synonym">Tylenchus schachtii</name>
    <dbReference type="NCBI Taxonomy" id="97005"/>
    <lineage>
        <taxon>Eukaryota</taxon>
        <taxon>Metazoa</taxon>
        <taxon>Ecdysozoa</taxon>
        <taxon>Nematoda</taxon>
        <taxon>Chromadorea</taxon>
        <taxon>Rhabditida</taxon>
        <taxon>Tylenchina</taxon>
        <taxon>Tylenchomorpha</taxon>
        <taxon>Tylenchoidea</taxon>
        <taxon>Heteroderidae</taxon>
        <taxon>Heteroderinae</taxon>
        <taxon>Heterodera</taxon>
    </lineage>
</organism>
<dbReference type="EC" id="1.1.1.53" evidence="3"/>
<dbReference type="GO" id="GO:0047044">
    <property type="term" value="F:androstan-3-alpha,17-beta-diol dehydrogenase (NAD+) activity"/>
    <property type="evidence" value="ECO:0007669"/>
    <property type="project" value="UniProtKB-EC"/>
</dbReference>
<evidence type="ECO:0000256" key="12">
    <source>
        <dbReference type="ARBA" id="ARBA00051831"/>
    </source>
</evidence>
<evidence type="ECO:0000256" key="3">
    <source>
        <dbReference type="ARBA" id="ARBA00024071"/>
    </source>
</evidence>
<comment type="catalytic activity">
    <reaction evidence="9">
        <text>cortisol + NAD(+) = 11beta,17alpha-dihydroxypregn-4-ene-3,20,21-trione + NADH + H(+)</text>
        <dbReference type="Rhea" id="RHEA:42012"/>
        <dbReference type="ChEBI" id="CHEBI:15378"/>
        <dbReference type="ChEBI" id="CHEBI:17650"/>
        <dbReference type="ChEBI" id="CHEBI:57540"/>
        <dbReference type="ChEBI" id="CHEBI:57945"/>
        <dbReference type="ChEBI" id="CHEBI:78595"/>
    </reaction>
    <physiologicalReaction direction="left-to-right" evidence="9">
        <dbReference type="Rhea" id="RHEA:42013"/>
    </physiologicalReaction>
</comment>
<evidence type="ECO:0000313" key="22">
    <source>
        <dbReference type="Proteomes" id="UP001620645"/>
    </source>
</evidence>
<evidence type="ECO:0000256" key="15">
    <source>
        <dbReference type="ARBA" id="ARBA00052668"/>
    </source>
</evidence>
<accession>A0ABD2KGH1</accession>
<evidence type="ECO:0000256" key="7">
    <source>
        <dbReference type="ARBA" id="ARBA00050365"/>
    </source>
</evidence>
<comment type="catalytic activity">
    <reaction evidence="6">
        <text>a (3S)-3-hydroxyacyl-CoA + NAD(+) = a 3-oxoacyl-CoA + NADH + H(+)</text>
        <dbReference type="Rhea" id="RHEA:22432"/>
        <dbReference type="ChEBI" id="CHEBI:15378"/>
        <dbReference type="ChEBI" id="CHEBI:57318"/>
        <dbReference type="ChEBI" id="CHEBI:57540"/>
        <dbReference type="ChEBI" id="CHEBI:57945"/>
        <dbReference type="ChEBI" id="CHEBI:90726"/>
        <dbReference type="EC" id="1.1.1.35"/>
    </reaction>
    <physiologicalReaction direction="left-to-right" evidence="6">
        <dbReference type="Rhea" id="RHEA:22433"/>
    </physiologicalReaction>
    <physiologicalReaction direction="right-to-left" evidence="6">
        <dbReference type="Rhea" id="RHEA:22434"/>
    </physiologicalReaction>
</comment>
<evidence type="ECO:0000256" key="13">
    <source>
        <dbReference type="ARBA" id="ARBA00052095"/>
    </source>
</evidence>
<dbReference type="AlphaFoldDB" id="A0ABD2KGH1"/>
<evidence type="ECO:0000256" key="16">
    <source>
        <dbReference type="ARBA" id="ARBA00072938"/>
    </source>
</evidence>
<comment type="catalytic activity">
    <reaction evidence="14">
        <text>cortisone + NAD(+) = 17alpha-hydroxypregn-4-en-3,11,20-trione-21-al + NADH + H(+)</text>
        <dbReference type="Rhea" id="RHEA:42016"/>
        <dbReference type="ChEBI" id="CHEBI:15378"/>
        <dbReference type="ChEBI" id="CHEBI:16962"/>
        <dbReference type="ChEBI" id="CHEBI:57540"/>
        <dbReference type="ChEBI" id="CHEBI:57945"/>
        <dbReference type="ChEBI" id="CHEBI:78596"/>
    </reaction>
    <physiologicalReaction direction="left-to-right" evidence="14">
        <dbReference type="Rhea" id="RHEA:42017"/>
    </physiologicalReaction>
</comment>
<evidence type="ECO:0000256" key="10">
    <source>
        <dbReference type="ARBA" id="ARBA00051004"/>
    </source>
</evidence>
<dbReference type="InterPro" id="IPR020904">
    <property type="entry name" value="Sc_DH/Rdtase_CS"/>
</dbReference>
<evidence type="ECO:0000256" key="14">
    <source>
        <dbReference type="ARBA" id="ARBA00052417"/>
    </source>
</evidence>
<dbReference type="Proteomes" id="UP001620645">
    <property type="component" value="Unassembled WGS sequence"/>
</dbReference>
<comment type="catalytic activity">
    <reaction evidence="10">
        <text>(3S)-3-hydroxybutanoyl-CoA + NAD(+) = acetoacetyl-CoA + NADH + H(+)</text>
        <dbReference type="Rhea" id="RHEA:30799"/>
        <dbReference type="ChEBI" id="CHEBI:15378"/>
        <dbReference type="ChEBI" id="CHEBI:57286"/>
        <dbReference type="ChEBI" id="CHEBI:57316"/>
        <dbReference type="ChEBI" id="CHEBI:57540"/>
        <dbReference type="ChEBI" id="CHEBI:57945"/>
    </reaction>
    <physiologicalReaction direction="left-to-right" evidence="10">
        <dbReference type="Rhea" id="RHEA:30800"/>
    </physiologicalReaction>
    <physiologicalReaction direction="right-to-left" evidence="10">
        <dbReference type="Rhea" id="RHEA:30801"/>
    </physiologicalReaction>
</comment>
<comment type="similarity">
    <text evidence="1 20">Belongs to the short-chain dehydrogenases/reductases (SDR) family.</text>
</comment>
<dbReference type="EC" id="1.1.1.62" evidence="4"/>
<dbReference type="InterPro" id="IPR002347">
    <property type="entry name" value="SDR_fam"/>
</dbReference>
<comment type="catalytic activity">
    <reaction evidence="8">
        <text>17beta-hydroxy-5alpha-androstan-3-one + NAD(+) = 5alpha-androstan-3,17-dione + NADH + H(+)</text>
        <dbReference type="Rhea" id="RHEA:41992"/>
        <dbReference type="ChEBI" id="CHEBI:15378"/>
        <dbReference type="ChEBI" id="CHEBI:15994"/>
        <dbReference type="ChEBI" id="CHEBI:16330"/>
        <dbReference type="ChEBI" id="CHEBI:57540"/>
        <dbReference type="ChEBI" id="CHEBI:57945"/>
    </reaction>
    <physiologicalReaction direction="left-to-right" evidence="8">
        <dbReference type="Rhea" id="RHEA:41993"/>
    </physiologicalReaction>
</comment>
<gene>
    <name evidence="21" type="ORF">niasHS_003431</name>
</gene>